<dbReference type="PROSITE" id="PS51387">
    <property type="entry name" value="FAD_PCMH"/>
    <property type="match status" value="1"/>
</dbReference>
<dbReference type="InterPro" id="IPR006094">
    <property type="entry name" value="Oxid_FAD_bind_N"/>
</dbReference>
<dbReference type="InterPro" id="IPR010031">
    <property type="entry name" value="FAD_lactone_oxidase-like"/>
</dbReference>
<evidence type="ECO:0000313" key="5">
    <source>
        <dbReference type="Proteomes" id="UP001596378"/>
    </source>
</evidence>
<dbReference type="PIRSF" id="PIRSF000136">
    <property type="entry name" value="LGO_GLO"/>
    <property type="match status" value="1"/>
</dbReference>
<dbReference type="Gene3D" id="3.30.70.2530">
    <property type="match status" value="1"/>
</dbReference>
<organism evidence="4 5">
    <name type="scientific">Cohnella cellulosilytica</name>
    <dbReference type="NCBI Taxonomy" id="986710"/>
    <lineage>
        <taxon>Bacteria</taxon>
        <taxon>Bacillati</taxon>
        <taxon>Bacillota</taxon>
        <taxon>Bacilli</taxon>
        <taxon>Bacillales</taxon>
        <taxon>Paenibacillaceae</taxon>
        <taxon>Cohnella</taxon>
    </lineage>
</organism>
<dbReference type="Gene3D" id="3.30.43.10">
    <property type="entry name" value="Uridine Diphospho-n-acetylenolpyruvylglucosamine Reductase, domain 2"/>
    <property type="match status" value="1"/>
</dbReference>
<dbReference type="PANTHER" id="PTHR43762:SF1">
    <property type="entry name" value="D-ARABINONO-1,4-LACTONE OXIDASE"/>
    <property type="match status" value="1"/>
</dbReference>
<dbReference type="InterPro" id="IPR007173">
    <property type="entry name" value="ALO_C"/>
</dbReference>
<proteinExistence type="predicted"/>
<dbReference type="InterPro" id="IPR016167">
    <property type="entry name" value="FAD-bd_PCMH_sub1"/>
</dbReference>
<comment type="caution">
    <text evidence="4">The sequence shown here is derived from an EMBL/GenBank/DDBJ whole genome shotgun (WGS) entry which is preliminary data.</text>
</comment>
<keyword evidence="5" id="KW-1185">Reference proteome</keyword>
<dbReference type="Gene3D" id="3.30.70.2520">
    <property type="match status" value="1"/>
</dbReference>
<sequence>MAKEWNWAGNYKFGASELCVPDSVEQIQELVAGSRKVKVIGTRHSFNGIADTEGSHVSLAKLNRVVGLDRENETVTVEAGIRYGELCGYLHDNGYALHNLASLPHISVAGAVATATHGSGDGNASLSAAVTAMELVAANGETVALSRGGPDDDLAGAVVGLGALGVVTKLTLDIVPAFEISQVVYENLPLAQLEKHVDDIFAGGYSVSLFTNWKDAAINQVWVKRKTTDGNPDAAGPERFGATRADGPRHPVPGQPAHNCSEQMGVPGPWHERLAHFKMAFTPSSGEELQSEYFVPREQIYPALSAISDLREQIAPLLYVCETRAIAADELWMSPCYRQRSAGIHFTWKRDWEAVRQVLPLIESRLEPFGARPHWAKLFTMEPSRVQSFYRKLPEFRELIGRYDPQGKFRNAFLNRYIIESYNR</sequence>
<name>A0ABW2F547_9BACL</name>
<feature type="domain" description="FAD-binding PCMH-type" evidence="3">
    <location>
        <begin position="11"/>
        <end position="177"/>
    </location>
</feature>
<dbReference type="Pfam" id="PF01565">
    <property type="entry name" value="FAD_binding_4"/>
    <property type="match status" value="1"/>
</dbReference>
<dbReference type="SUPFAM" id="SSF56176">
    <property type="entry name" value="FAD-binding/transporter-associated domain-like"/>
    <property type="match status" value="1"/>
</dbReference>
<keyword evidence="2" id="KW-0560">Oxidoreductase</keyword>
<dbReference type="Pfam" id="PF04030">
    <property type="entry name" value="ALO"/>
    <property type="match status" value="1"/>
</dbReference>
<gene>
    <name evidence="4" type="ORF">ACFQMJ_01190</name>
</gene>
<dbReference type="InterPro" id="IPR036318">
    <property type="entry name" value="FAD-bd_PCMH-like_sf"/>
</dbReference>
<dbReference type="Gene3D" id="3.30.465.10">
    <property type="match status" value="1"/>
</dbReference>
<keyword evidence="1" id="KW-0285">Flavoprotein</keyword>
<dbReference type="Proteomes" id="UP001596378">
    <property type="component" value="Unassembled WGS sequence"/>
</dbReference>
<dbReference type="InterPro" id="IPR016166">
    <property type="entry name" value="FAD-bd_PCMH"/>
</dbReference>
<evidence type="ECO:0000259" key="3">
    <source>
        <dbReference type="PROSITE" id="PS51387"/>
    </source>
</evidence>
<dbReference type="Gene3D" id="1.10.45.10">
    <property type="entry name" value="Vanillyl-alcohol Oxidase, Chain A, domain 4"/>
    <property type="match status" value="1"/>
</dbReference>
<evidence type="ECO:0000256" key="2">
    <source>
        <dbReference type="ARBA" id="ARBA00023002"/>
    </source>
</evidence>
<reference evidence="5" key="1">
    <citation type="journal article" date="2019" name="Int. J. Syst. Evol. Microbiol.">
        <title>The Global Catalogue of Microorganisms (GCM) 10K type strain sequencing project: providing services to taxonomists for standard genome sequencing and annotation.</title>
        <authorList>
            <consortium name="The Broad Institute Genomics Platform"/>
            <consortium name="The Broad Institute Genome Sequencing Center for Infectious Disease"/>
            <person name="Wu L."/>
            <person name="Ma J."/>
        </authorList>
    </citation>
    <scope>NUCLEOTIDE SEQUENCE [LARGE SCALE GENOMIC DNA]</scope>
    <source>
        <strain evidence="5">KCTC 12907</strain>
    </source>
</reference>
<dbReference type="PANTHER" id="PTHR43762">
    <property type="entry name" value="L-GULONOLACTONE OXIDASE"/>
    <property type="match status" value="1"/>
</dbReference>
<dbReference type="InterPro" id="IPR016169">
    <property type="entry name" value="FAD-bd_PCMH_sub2"/>
</dbReference>
<dbReference type="RefSeq" id="WP_378047025.1">
    <property type="nucleotide sequence ID" value="NZ_JBHMDN010000012.1"/>
</dbReference>
<evidence type="ECO:0000256" key="1">
    <source>
        <dbReference type="ARBA" id="ARBA00022630"/>
    </source>
</evidence>
<protein>
    <submittedName>
        <fullName evidence="4">FAD-binding protein</fullName>
    </submittedName>
</protein>
<accession>A0ABW2F547</accession>
<dbReference type="EMBL" id="JBHTAI010000001">
    <property type="protein sequence ID" value="MFC7147134.1"/>
    <property type="molecule type" value="Genomic_DNA"/>
</dbReference>
<evidence type="ECO:0000313" key="4">
    <source>
        <dbReference type="EMBL" id="MFC7147134.1"/>
    </source>
</evidence>
<dbReference type="InterPro" id="IPR016171">
    <property type="entry name" value="Vanillyl_alc_oxidase_C-sub2"/>
</dbReference>